<gene>
    <name evidence="1" type="ordered locus">HMPREF0389_01575</name>
</gene>
<evidence type="ECO:0000313" key="2">
    <source>
        <dbReference type="Proteomes" id="UP000007468"/>
    </source>
</evidence>
<keyword evidence="2" id="KW-1185">Reference proteome</keyword>
<name>D6GTY5_FILAD</name>
<organism evidence="1 2">
    <name type="scientific">Filifactor alocis (strain ATCC 35896 / CCUG 47790 / D40 B5)</name>
    <name type="common">Fusobacterium alocis</name>
    <dbReference type="NCBI Taxonomy" id="546269"/>
    <lineage>
        <taxon>Bacteria</taxon>
        <taxon>Bacillati</taxon>
        <taxon>Bacillota</taxon>
        <taxon>Clostridia</taxon>
        <taxon>Peptostreptococcales</taxon>
        <taxon>Filifactoraceae</taxon>
        <taxon>Filifactor</taxon>
    </lineage>
</organism>
<dbReference type="EMBL" id="CP002390">
    <property type="protein sequence ID" value="EFE27656.1"/>
    <property type="molecule type" value="Genomic_DNA"/>
</dbReference>
<dbReference type="AlphaFoldDB" id="D6GTY5"/>
<dbReference type="KEGG" id="faa:HMPREF0389_01575"/>
<dbReference type="STRING" id="546269.HMPREF0389_01575"/>
<protein>
    <submittedName>
        <fullName evidence="1">Uncharacterized protein</fullName>
    </submittedName>
</protein>
<reference evidence="2" key="1">
    <citation type="submission" date="2010-12" db="EMBL/GenBank/DDBJ databases">
        <title>The genome sequence of Filifactor alocis strain ATCC 35896.</title>
        <authorList>
            <consortium name="The Broad Institute Genome Sequencing Platform"/>
            <person name="Ward D."/>
            <person name="Earl A."/>
            <person name="Feldgarden M."/>
            <person name="Young S.K."/>
            <person name="Gargeya S."/>
            <person name="Zeng Q."/>
            <person name="Alvarado L."/>
            <person name="Berlin A."/>
            <person name="Bochicchio J."/>
            <person name="Chapman S.B."/>
            <person name="Chen Z."/>
            <person name="Freedman E."/>
            <person name="Gellesch M."/>
            <person name="Goldberg J."/>
            <person name="Griggs A."/>
            <person name="Gujja S."/>
            <person name="Heilman E."/>
            <person name="Heiman D."/>
            <person name="Howarth C."/>
            <person name="Mehta T."/>
            <person name="Neiman D."/>
            <person name="Pearson M."/>
            <person name="Roberts A."/>
            <person name="Saif S."/>
            <person name="Shea T."/>
            <person name="Shenoy N."/>
            <person name="Sisk P."/>
            <person name="Stolte C."/>
            <person name="Sykes S."/>
            <person name="White J."/>
            <person name="Yandava C."/>
            <person name="Izard J."/>
            <person name="Blanton J.M."/>
            <person name="Baranova O.V."/>
            <person name="Tanner A.C."/>
            <person name="Dewhirst F.E."/>
            <person name="Haas B."/>
            <person name="Nusbaum C."/>
            <person name="Birren B."/>
        </authorList>
    </citation>
    <scope>NUCLEOTIDE SEQUENCE [LARGE SCALE GENOMIC DNA]</scope>
    <source>
        <strain evidence="2">ATCC 35896 / CCUG 47790 / D40 B5</strain>
    </source>
</reference>
<dbReference type="RefSeq" id="WP_014262369.1">
    <property type="nucleotide sequence ID" value="NC_016630.1"/>
</dbReference>
<sequence>MLFGKGEIRDDWTQQYFVYIHKEKVVTFLAEYSVVESGHVKYRIYEILNGTEITEEDRVNLQEAFDRYQVLGTNNKITVKVTLVFEI</sequence>
<dbReference type="Proteomes" id="UP000007468">
    <property type="component" value="Chromosome"/>
</dbReference>
<accession>D6GTY5</accession>
<evidence type="ECO:0000313" key="1">
    <source>
        <dbReference type="EMBL" id="EFE27656.1"/>
    </source>
</evidence>
<proteinExistence type="predicted"/>